<proteinExistence type="predicted"/>
<keyword evidence="2 5" id="KW-0812">Transmembrane</keyword>
<gene>
    <name evidence="6" type="ORF">ABQJ54_14275</name>
</gene>
<feature type="transmembrane region" description="Helical" evidence="5">
    <location>
        <begin position="6"/>
        <end position="23"/>
    </location>
</feature>
<reference evidence="6 7" key="1">
    <citation type="submission" date="2024-06" db="EMBL/GenBank/DDBJ databases">
        <authorList>
            <person name="Woo H."/>
        </authorList>
    </citation>
    <scope>NUCLEOTIDE SEQUENCE [LARGE SCALE GENOMIC DNA]</scope>
    <source>
        <strain evidence="6 7">Si-c</strain>
    </source>
</reference>
<evidence type="ECO:0000256" key="3">
    <source>
        <dbReference type="ARBA" id="ARBA00022989"/>
    </source>
</evidence>
<dbReference type="Pfam" id="PF13564">
    <property type="entry name" value="DoxX_2"/>
    <property type="match status" value="1"/>
</dbReference>
<dbReference type="InterPro" id="IPR032808">
    <property type="entry name" value="DoxX"/>
</dbReference>
<comment type="subcellular location">
    <subcellularLocation>
        <location evidence="1">Membrane</location>
        <topology evidence="1">Multi-pass membrane protein</topology>
    </subcellularLocation>
</comment>
<dbReference type="Proteomes" id="UP001556220">
    <property type="component" value="Unassembled WGS sequence"/>
</dbReference>
<organism evidence="6 7">
    <name type="scientific">Rhodanobacter lycopersici</name>
    <dbReference type="NCBI Taxonomy" id="3162487"/>
    <lineage>
        <taxon>Bacteria</taxon>
        <taxon>Pseudomonadati</taxon>
        <taxon>Pseudomonadota</taxon>
        <taxon>Gammaproteobacteria</taxon>
        <taxon>Lysobacterales</taxon>
        <taxon>Rhodanobacteraceae</taxon>
        <taxon>Rhodanobacter</taxon>
    </lineage>
</organism>
<evidence type="ECO:0000256" key="1">
    <source>
        <dbReference type="ARBA" id="ARBA00004141"/>
    </source>
</evidence>
<protein>
    <submittedName>
        <fullName evidence="6">DoxX family protein</fullName>
    </submittedName>
</protein>
<feature type="transmembrane region" description="Helical" evidence="5">
    <location>
        <begin position="72"/>
        <end position="91"/>
    </location>
</feature>
<dbReference type="RefSeq" id="WP_367854984.1">
    <property type="nucleotide sequence ID" value="NZ_JBFOHK010000004.1"/>
</dbReference>
<name>A0ABV3QGL6_9GAMM</name>
<sequence>MNASKLLVIAGWVITVAVIAFMLRDISPDLQQAPWAVKANASLGVPGNVVLAIGILGLVSTLVYALPQTSTLGAILLTGFLGGAIVIHLRVNGGIFDMGENALVGVLAWGGLWLRAPRLRAVLPIRRRQPTAMAGS</sequence>
<comment type="caution">
    <text evidence="6">The sequence shown here is derived from an EMBL/GenBank/DDBJ whole genome shotgun (WGS) entry which is preliminary data.</text>
</comment>
<evidence type="ECO:0000256" key="4">
    <source>
        <dbReference type="ARBA" id="ARBA00023136"/>
    </source>
</evidence>
<keyword evidence="7" id="KW-1185">Reference proteome</keyword>
<evidence type="ECO:0000313" key="6">
    <source>
        <dbReference type="EMBL" id="MEW9572920.1"/>
    </source>
</evidence>
<accession>A0ABV3QGL6</accession>
<dbReference type="EMBL" id="JBFOHK010000004">
    <property type="protein sequence ID" value="MEW9572920.1"/>
    <property type="molecule type" value="Genomic_DNA"/>
</dbReference>
<keyword evidence="4 5" id="KW-0472">Membrane</keyword>
<feature type="transmembrane region" description="Helical" evidence="5">
    <location>
        <begin position="43"/>
        <end position="66"/>
    </location>
</feature>
<evidence type="ECO:0000256" key="2">
    <source>
        <dbReference type="ARBA" id="ARBA00022692"/>
    </source>
</evidence>
<keyword evidence="3 5" id="KW-1133">Transmembrane helix</keyword>
<evidence type="ECO:0000313" key="7">
    <source>
        <dbReference type="Proteomes" id="UP001556220"/>
    </source>
</evidence>
<evidence type="ECO:0000256" key="5">
    <source>
        <dbReference type="SAM" id="Phobius"/>
    </source>
</evidence>